<dbReference type="EMBL" id="RPOK01000001">
    <property type="protein sequence ID" value="RPJ68711.1"/>
    <property type="molecule type" value="Genomic_DNA"/>
</dbReference>
<accession>A0A3N5YQY2</accession>
<gene>
    <name evidence="1" type="ORF">DRW07_04770</name>
</gene>
<organism evidence="1 2">
    <name type="scientific">Alteromonas sediminis</name>
    <dbReference type="NCBI Taxonomy" id="2259342"/>
    <lineage>
        <taxon>Bacteria</taxon>
        <taxon>Pseudomonadati</taxon>
        <taxon>Pseudomonadota</taxon>
        <taxon>Gammaproteobacteria</taxon>
        <taxon>Alteromonadales</taxon>
        <taxon>Alteromonadaceae</taxon>
        <taxon>Alteromonas/Salinimonas group</taxon>
        <taxon>Alteromonas</taxon>
    </lineage>
</organism>
<comment type="caution">
    <text evidence="1">The sequence shown here is derived from an EMBL/GenBank/DDBJ whole genome shotgun (WGS) entry which is preliminary data.</text>
</comment>
<dbReference type="RefSeq" id="WP_124026712.1">
    <property type="nucleotide sequence ID" value="NZ_JBHRSN010000005.1"/>
</dbReference>
<name>A0A3N5YQY2_9ALTE</name>
<evidence type="ECO:0000313" key="2">
    <source>
        <dbReference type="Proteomes" id="UP000275281"/>
    </source>
</evidence>
<evidence type="ECO:0000313" key="1">
    <source>
        <dbReference type="EMBL" id="RPJ68711.1"/>
    </source>
</evidence>
<dbReference type="Proteomes" id="UP000275281">
    <property type="component" value="Unassembled WGS sequence"/>
</dbReference>
<sequence>MKKIAALLVVILVVITVNHLNSRSSGPQYSASDFGVSPKTLFNDHKLQLVYEKCFTNMINGYIEDSDGLSRKDTAFIIQTMPDICAEMLNASCRQDKESYGCKMTIKSIEES</sequence>
<dbReference type="AlphaFoldDB" id="A0A3N5YQY2"/>
<protein>
    <submittedName>
        <fullName evidence="1">Uncharacterized protein</fullName>
    </submittedName>
</protein>
<proteinExistence type="predicted"/>
<keyword evidence="2" id="KW-1185">Reference proteome</keyword>
<reference evidence="1 2" key="1">
    <citation type="submission" date="2018-11" db="EMBL/GenBank/DDBJ databases">
        <authorList>
            <person name="Ye M.-Q."/>
            <person name="Du Z.-J."/>
        </authorList>
    </citation>
    <scope>NUCLEOTIDE SEQUENCE [LARGE SCALE GENOMIC DNA]</scope>
    <source>
        <strain evidence="1 2">U0105</strain>
    </source>
</reference>